<feature type="compositionally biased region" description="Pro residues" evidence="1">
    <location>
        <begin position="1"/>
        <end position="12"/>
    </location>
</feature>
<feature type="region of interest" description="Disordered" evidence="1">
    <location>
        <begin position="1"/>
        <end position="25"/>
    </location>
</feature>
<dbReference type="EMBL" id="MLYV02000256">
    <property type="protein sequence ID" value="PSS29734.1"/>
    <property type="molecule type" value="Genomic_DNA"/>
</dbReference>
<dbReference type="AlphaFoldDB" id="A0A2R6RI96"/>
<dbReference type="Proteomes" id="UP000186601">
    <property type="component" value="Unassembled WGS sequence"/>
</dbReference>
<proteinExistence type="predicted"/>
<comment type="caution">
    <text evidence="2">The sequence shown here is derived from an EMBL/GenBank/DDBJ whole genome shotgun (WGS) entry which is preliminary data.</text>
</comment>
<sequence length="77" mass="8703">MQQQPPPLPPPPLRKHQRQRSDYFGDQDVEKLVRVGRLSTAKIAMMDSFTLIAGNDLTSMVIRYYPARTAGMTNNGQ</sequence>
<organism evidence="2 3">
    <name type="scientific">Hermanssonia centrifuga</name>
    <dbReference type="NCBI Taxonomy" id="98765"/>
    <lineage>
        <taxon>Eukaryota</taxon>
        <taxon>Fungi</taxon>
        <taxon>Dikarya</taxon>
        <taxon>Basidiomycota</taxon>
        <taxon>Agaricomycotina</taxon>
        <taxon>Agaricomycetes</taxon>
        <taxon>Polyporales</taxon>
        <taxon>Meruliaceae</taxon>
        <taxon>Hermanssonia</taxon>
    </lineage>
</organism>
<reference evidence="2 3" key="1">
    <citation type="submission" date="2018-02" db="EMBL/GenBank/DDBJ databases">
        <title>Genome sequence of the basidiomycete white-rot fungus Phlebia centrifuga.</title>
        <authorList>
            <person name="Granchi Z."/>
            <person name="Peng M."/>
            <person name="de Vries R.P."/>
            <person name="Hilden K."/>
            <person name="Makela M.R."/>
            <person name="Grigoriev I."/>
            <person name="Riley R."/>
        </authorList>
    </citation>
    <scope>NUCLEOTIDE SEQUENCE [LARGE SCALE GENOMIC DNA]</scope>
    <source>
        <strain evidence="2 3">FBCC195</strain>
    </source>
</reference>
<accession>A0A2R6RI96</accession>
<protein>
    <submittedName>
        <fullName evidence="2">Uncharacterized protein</fullName>
    </submittedName>
</protein>
<evidence type="ECO:0000313" key="2">
    <source>
        <dbReference type="EMBL" id="PSS29734.1"/>
    </source>
</evidence>
<name>A0A2R6RI96_9APHY</name>
<gene>
    <name evidence="2" type="ORF">PHLCEN_2v2882</name>
</gene>
<evidence type="ECO:0000256" key="1">
    <source>
        <dbReference type="SAM" id="MobiDB-lite"/>
    </source>
</evidence>
<evidence type="ECO:0000313" key="3">
    <source>
        <dbReference type="Proteomes" id="UP000186601"/>
    </source>
</evidence>
<keyword evidence="3" id="KW-1185">Reference proteome</keyword>